<evidence type="ECO:0000259" key="6">
    <source>
        <dbReference type="PROSITE" id="PS51819"/>
    </source>
</evidence>
<dbReference type="CDD" id="cd08342">
    <property type="entry name" value="HPPD_N_like"/>
    <property type="match status" value="1"/>
</dbReference>
<dbReference type="InterPro" id="IPR041736">
    <property type="entry name" value="4OHPhenylPyrv_dOase_N"/>
</dbReference>
<gene>
    <name evidence="7" type="ORF">J2S00_001687</name>
</gene>
<evidence type="ECO:0000256" key="3">
    <source>
        <dbReference type="ARBA" id="ARBA00022723"/>
    </source>
</evidence>
<evidence type="ECO:0000313" key="8">
    <source>
        <dbReference type="Proteomes" id="UP001232445"/>
    </source>
</evidence>
<comment type="caution">
    <text evidence="7">The sequence shown here is derived from an EMBL/GenBank/DDBJ whole genome shotgun (WGS) entry which is preliminary data.</text>
</comment>
<dbReference type="PROSITE" id="PS51819">
    <property type="entry name" value="VOC"/>
    <property type="match status" value="2"/>
</dbReference>
<dbReference type="Pfam" id="PF00903">
    <property type="entry name" value="Glyoxalase"/>
    <property type="match status" value="2"/>
</dbReference>
<keyword evidence="7" id="KW-0560">Oxidoreductase</keyword>
<dbReference type="EMBL" id="JAUSUQ010000005">
    <property type="protein sequence ID" value="MDQ0338901.1"/>
    <property type="molecule type" value="Genomic_DNA"/>
</dbReference>
<keyword evidence="7" id="KW-0223">Dioxygenase</keyword>
<dbReference type="NCBIfam" id="TIGR01263">
    <property type="entry name" value="4HPPD"/>
    <property type="match status" value="1"/>
</dbReference>
<reference evidence="7 8" key="1">
    <citation type="submission" date="2023-07" db="EMBL/GenBank/DDBJ databases">
        <title>Genomic Encyclopedia of Type Strains, Phase IV (KMG-IV): sequencing the most valuable type-strain genomes for metagenomic binning, comparative biology and taxonomic classification.</title>
        <authorList>
            <person name="Goeker M."/>
        </authorList>
    </citation>
    <scope>NUCLEOTIDE SEQUENCE [LARGE SCALE GENOMIC DNA]</scope>
    <source>
        <strain evidence="7 8">DSM 17740</strain>
    </source>
</reference>
<dbReference type="InterPro" id="IPR029068">
    <property type="entry name" value="Glyas_Bleomycin-R_OHBP_Dase"/>
</dbReference>
<keyword evidence="4" id="KW-0677">Repeat</keyword>
<dbReference type="PIRSF" id="PIRSF009283">
    <property type="entry name" value="HPP_dOase"/>
    <property type="match status" value="1"/>
</dbReference>
<evidence type="ECO:0000256" key="2">
    <source>
        <dbReference type="ARBA" id="ARBA00005877"/>
    </source>
</evidence>
<dbReference type="InterPro" id="IPR041735">
    <property type="entry name" value="4OHPhenylPyrv_dOase_C"/>
</dbReference>
<sequence>MRDFFPIKRIDYVELYVSNAKQAMHYFMKGYGFKPVAYSGLETNNRETTSYVLKQKNITLVVSSALSPDHPIADYVKQHGDGVKDIALTVDNVESAYQEGVKRGGIGIQEPQTVEDEHGTYKRAVIGTYGDVVHSLIQREQYQGVFAPGFERYENDYDVQSSGLLGIDHIVGNVELNKMEEWVRYYKRVFGFEQLVHFDDEAISTEYSALMSKVMQDGSGRIKFPINEPAEGKRKSQIQEYLDFHYGPGVQHMALTTPNIIETVTKLRAAGIDFLQVPDTYYDDLKDRVGEIDEEVEQLRKLGILVDRDEEGYLLQLFTKPIVDRPTLFIEIIQRKGSRGFGVGNFKALFEAIEREQAKRGNL</sequence>
<dbReference type="Proteomes" id="UP001232445">
    <property type="component" value="Unassembled WGS sequence"/>
</dbReference>
<dbReference type="InterPro" id="IPR004360">
    <property type="entry name" value="Glyas_Fos-R_dOase_dom"/>
</dbReference>
<protein>
    <submittedName>
        <fullName evidence="7">4-hydroxyphenylpyruvate dioxygenase</fullName>
        <ecNumber evidence="7">1.13.11.27</ecNumber>
    </submittedName>
</protein>
<evidence type="ECO:0000256" key="1">
    <source>
        <dbReference type="ARBA" id="ARBA00001962"/>
    </source>
</evidence>
<keyword evidence="8" id="KW-1185">Reference proteome</keyword>
<organism evidence="7 8">
    <name type="scientific">Caldalkalibacillus uzonensis</name>
    <dbReference type="NCBI Taxonomy" id="353224"/>
    <lineage>
        <taxon>Bacteria</taxon>
        <taxon>Bacillati</taxon>
        <taxon>Bacillota</taxon>
        <taxon>Bacilli</taxon>
        <taxon>Bacillales</taxon>
        <taxon>Bacillaceae</taxon>
        <taxon>Caldalkalibacillus</taxon>
    </lineage>
</organism>
<accession>A0ABU0CR49</accession>
<name>A0ABU0CR49_9BACI</name>
<dbReference type="CDD" id="cd07250">
    <property type="entry name" value="HPPD_C_like"/>
    <property type="match status" value="1"/>
</dbReference>
<proteinExistence type="inferred from homology"/>
<dbReference type="Gene3D" id="3.10.180.10">
    <property type="entry name" value="2,3-Dihydroxybiphenyl 1,2-Dioxygenase, domain 1"/>
    <property type="match status" value="2"/>
</dbReference>
<dbReference type="InterPro" id="IPR037523">
    <property type="entry name" value="VOC_core"/>
</dbReference>
<dbReference type="PANTHER" id="PTHR11959:SF1">
    <property type="entry name" value="4-HYDROXYPHENYLPYRUVATE DIOXYGENASE"/>
    <property type="match status" value="1"/>
</dbReference>
<keyword evidence="5" id="KW-0408">Iron</keyword>
<evidence type="ECO:0000256" key="4">
    <source>
        <dbReference type="ARBA" id="ARBA00022737"/>
    </source>
</evidence>
<comment type="similarity">
    <text evidence="2">Belongs to the 4HPPD family.</text>
</comment>
<comment type="cofactor">
    <cofactor evidence="1">
        <name>Fe cation</name>
        <dbReference type="ChEBI" id="CHEBI:24875"/>
    </cofactor>
</comment>
<dbReference type="EC" id="1.13.11.27" evidence="7"/>
<evidence type="ECO:0000256" key="5">
    <source>
        <dbReference type="ARBA" id="ARBA00023004"/>
    </source>
</evidence>
<feature type="domain" description="VOC" evidence="6">
    <location>
        <begin position="9"/>
        <end position="139"/>
    </location>
</feature>
<keyword evidence="3" id="KW-0479">Metal-binding</keyword>
<evidence type="ECO:0000313" key="7">
    <source>
        <dbReference type="EMBL" id="MDQ0338901.1"/>
    </source>
</evidence>
<dbReference type="SUPFAM" id="SSF54593">
    <property type="entry name" value="Glyoxalase/Bleomycin resistance protein/Dihydroxybiphenyl dioxygenase"/>
    <property type="match status" value="1"/>
</dbReference>
<dbReference type="GO" id="GO:0003868">
    <property type="term" value="F:4-hydroxyphenylpyruvate dioxygenase activity"/>
    <property type="evidence" value="ECO:0007669"/>
    <property type="project" value="UniProtKB-EC"/>
</dbReference>
<dbReference type="InterPro" id="IPR005956">
    <property type="entry name" value="4OHPhenylPyrv_dOase"/>
</dbReference>
<dbReference type="PANTHER" id="PTHR11959">
    <property type="entry name" value="4-HYDROXYPHENYLPYRUVATE DIOXYGENASE"/>
    <property type="match status" value="1"/>
</dbReference>
<feature type="domain" description="VOC" evidence="6">
    <location>
        <begin position="166"/>
        <end position="320"/>
    </location>
</feature>